<evidence type="ECO:0000313" key="1">
    <source>
        <dbReference type="Proteomes" id="UP000887579"/>
    </source>
</evidence>
<organism evidence="1 2">
    <name type="scientific">Panagrolaimus sp. ES5</name>
    <dbReference type="NCBI Taxonomy" id="591445"/>
    <lineage>
        <taxon>Eukaryota</taxon>
        <taxon>Metazoa</taxon>
        <taxon>Ecdysozoa</taxon>
        <taxon>Nematoda</taxon>
        <taxon>Chromadorea</taxon>
        <taxon>Rhabditida</taxon>
        <taxon>Tylenchina</taxon>
        <taxon>Panagrolaimomorpha</taxon>
        <taxon>Panagrolaimoidea</taxon>
        <taxon>Panagrolaimidae</taxon>
        <taxon>Panagrolaimus</taxon>
    </lineage>
</organism>
<reference evidence="2" key="1">
    <citation type="submission" date="2022-11" db="UniProtKB">
        <authorList>
            <consortium name="WormBaseParasite"/>
        </authorList>
    </citation>
    <scope>IDENTIFICATION</scope>
</reference>
<name>A0AC34FIM0_9BILA</name>
<protein>
    <submittedName>
        <fullName evidence="2">Heat shock protein 70</fullName>
    </submittedName>
</protein>
<accession>A0AC34FIM0</accession>
<sequence>MEKFKATYIDENDQEKRMYSFPEHISTNNILVHAVGIDLGTSRCCAAVNRKNGIVTVQLDNTGERLLPSYVAYDEENVKCGRVVVNRLRQFSKSTVFDSKRIIGRNFNDIEIDSNWPFGISLENGNVILGVKKHNDGIQLTAEIVASDLLKYMKLKTEEFQGSKLSDVVITVPAAFTKLQKEATLKAAKIA</sequence>
<dbReference type="WBParaSite" id="ES5_v2.g17206.t1">
    <property type="protein sequence ID" value="ES5_v2.g17206.t1"/>
    <property type="gene ID" value="ES5_v2.g17206"/>
</dbReference>
<dbReference type="Proteomes" id="UP000887579">
    <property type="component" value="Unplaced"/>
</dbReference>
<evidence type="ECO:0000313" key="2">
    <source>
        <dbReference type="WBParaSite" id="ES5_v2.g17206.t1"/>
    </source>
</evidence>
<proteinExistence type="predicted"/>